<dbReference type="EMBL" id="FOHA01000021">
    <property type="protein sequence ID" value="SES04452.1"/>
    <property type="molecule type" value="Genomic_DNA"/>
</dbReference>
<dbReference type="Proteomes" id="UP000198948">
    <property type="component" value="Unassembled WGS sequence"/>
</dbReference>
<dbReference type="AlphaFoldDB" id="A0A1H9U554"/>
<gene>
    <name evidence="1" type="ORF">SAMN04488559_12147</name>
</gene>
<dbReference type="STRING" id="142588.SAMN04488559_12147"/>
<evidence type="ECO:0000313" key="1">
    <source>
        <dbReference type="EMBL" id="SES04452.1"/>
    </source>
</evidence>
<evidence type="ECO:0000313" key="2">
    <source>
        <dbReference type="Proteomes" id="UP000198948"/>
    </source>
</evidence>
<evidence type="ECO:0008006" key="3">
    <source>
        <dbReference type="Google" id="ProtNLM"/>
    </source>
</evidence>
<reference evidence="1 2" key="1">
    <citation type="submission" date="2016-10" db="EMBL/GenBank/DDBJ databases">
        <authorList>
            <person name="de Groot N.N."/>
        </authorList>
    </citation>
    <scope>NUCLEOTIDE SEQUENCE [LARGE SCALE GENOMIC DNA]</scope>
    <source>
        <strain evidence="1 2">DSM 13760</strain>
    </source>
</reference>
<protein>
    <recommendedName>
        <fullName evidence="3">Replication restart DNA helicase PriA</fullName>
    </recommendedName>
</protein>
<keyword evidence="2" id="KW-1185">Reference proteome</keyword>
<sequence>MNSHRFIDQSPYYFDYHHVLKTKGVWLVCSTCHHLAILQEKDKAFILTCQTCFKVEKITKHENKIYVYQYTGLCKKCGKYLRYDIEAHPYPIITKPCTACREINVLNLQKNAPISYKYQKVKFLENGLDPLTGKPLYFLETFKGKAFWALNLEHLNYLIAYVTADLRERDKSHLVWKTAGHTLPKFMKSSKNRETILHKLNKMKQKLK</sequence>
<name>A0A1H9U554_9LACT</name>
<organism evidence="1 2">
    <name type="scientific">Isobaculum melis</name>
    <dbReference type="NCBI Taxonomy" id="142588"/>
    <lineage>
        <taxon>Bacteria</taxon>
        <taxon>Bacillati</taxon>
        <taxon>Bacillota</taxon>
        <taxon>Bacilli</taxon>
        <taxon>Lactobacillales</taxon>
        <taxon>Carnobacteriaceae</taxon>
        <taxon>Isobaculum</taxon>
    </lineage>
</organism>
<proteinExistence type="predicted"/>
<accession>A0A1H9U554</accession>